<comment type="caution">
    <text evidence="9">The sequence shown here is derived from an EMBL/GenBank/DDBJ whole genome shotgun (WGS) entry which is preliminary data.</text>
</comment>
<feature type="region of interest" description="Disordered" evidence="4">
    <location>
        <begin position="295"/>
        <end position="328"/>
    </location>
</feature>
<dbReference type="Pfam" id="PF00015">
    <property type="entry name" value="MCPsignal"/>
    <property type="match status" value="1"/>
</dbReference>
<evidence type="ECO:0000259" key="6">
    <source>
        <dbReference type="PROSITE" id="PS50111"/>
    </source>
</evidence>
<dbReference type="InterPro" id="IPR051310">
    <property type="entry name" value="MCP_chemotaxis"/>
</dbReference>
<dbReference type="Gene3D" id="3.30.450.20">
    <property type="entry name" value="PAS domain"/>
    <property type="match status" value="1"/>
</dbReference>
<dbReference type="PANTHER" id="PTHR43531:SF7">
    <property type="entry name" value="AEROTAXIS RECEPTOR"/>
    <property type="match status" value="1"/>
</dbReference>
<dbReference type="GO" id="GO:0004888">
    <property type="term" value="F:transmembrane signaling receptor activity"/>
    <property type="evidence" value="ECO:0007669"/>
    <property type="project" value="TreeGrafter"/>
</dbReference>
<dbReference type="PROSITE" id="PS50111">
    <property type="entry name" value="CHEMOTAXIS_TRANSDUC_2"/>
    <property type="match status" value="1"/>
</dbReference>
<keyword evidence="10" id="KW-1185">Reference proteome</keyword>
<dbReference type="InterPro" id="IPR013655">
    <property type="entry name" value="PAS_fold_3"/>
</dbReference>
<dbReference type="PROSITE" id="PS50885">
    <property type="entry name" value="HAMP"/>
    <property type="match status" value="1"/>
</dbReference>
<evidence type="ECO:0000256" key="4">
    <source>
        <dbReference type="SAM" id="MobiDB-lite"/>
    </source>
</evidence>
<keyword evidence="5" id="KW-0812">Transmembrane</keyword>
<dbReference type="GO" id="GO:0006935">
    <property type="term" value="P:chemotaxis"/>
    <property type="evidence" value="ECO:0007669"/>
    <property type="project" value="TreeGrafter"/>
</dbReference>
<dbReference type="SMART" id="SM00283">
    <property type="entry name" value="MA"/>
    <property type="match status" value="1"/>
</dbReference>
<evidence type="ECO:0000313" key="10">
    <source>
        <dbReference type="Proteomes" id="UP000627446"/>
    </source>
</evidence>
<dbReference type="GO" id="GO:0005886">
    <property type="term" value="C:plasma membrane"/>
    <property type="evidence" value="ECO:0007669"/>
    <property type="project" value="TreeGrafter"/>
</dbReference>
<dbReference type="CDD" id="cd11386">
    <property type="entry name" value="MCP_signal"/>
    <property type="match status" value="1"/>
</dbReference>
<keyword evidence="3" id="KW-0807">Transducer</keyword>
<dbReference type="RefSeq" id="WP_186915721.1">
    <property type="nucleotide sequence ID" value="NZ_JACOFZ010000001.1"/>
</dbReference>
<gene>
    <name evidence="9" type="ORF">H8K36_05005</name>
</gene>
<feature type="compositionally biased region" description="Polar residues" evidence="4">
    <location>
        <begin position="295"/>
        <end position="308"/>
    </location>
</feature>
<keyword evidence="5" id="KW-1133">Transmembrane helix</keyword>
<comment type="subcellular location">
    <subcellularLocation>
        <location evidence="1">Membrane</location>
    </subcellularLocation>
</comment>
<evidence type="ECO:0000256" key="5">
    <source>
        <dbReference type="SAM" id="Phobius"/>
    </source>
</evidence>
<dbReference type="EMBL" id="JACOFZ010000001">
    <property type="protein sequence ID" value="MBC3880723.1"/>
    <property type="molecule type" value="Genomic_DNA"/>
</dbReference>
<reference evidence="9" key="1">
    <citation type="submission" date="2020-08" db="EMBL/GenBank/DDBJ databases">
        <title>Novel species isolated from subtropical streams in China.</title>
        <authorList>
            <person name="Lu H."/>
        </authorList>
    </citation>
    <scope>NUCLEOTIDE SEQUENCE</scope>
    <source>
        <strain evidence="9">LX22W</strain>
    </source>
</reference>
<dbReference type="SMART" id="SM00304">
    <property type="entry name" value="HAMP"/>
    <property type="match status" value="1"/>
</dbReference>
<evidence type="ECO:0000256" key="2">
    <source>
        <dbReference type="ARBA" id="ARBA00029447"/>
    </source>
</evidence>
<dbReference type="FunFam" id="1.10.287.950:FF:000001">
    <property type="entry name" value="Methyl-accepting chemotaxis sensory transducer"/>
    <property type="match status" value="1"/>
</dbReference>
<feature type="domain" description="PAS" evidence="7">
    <location>
        <begin position="21"/>
        <end position="60"/>
    </location>
</feature>
<keyword evidence="5" id="KW-0472">Membrane</keyword>
<evidence type="ECO:0000259" key="7">
    <source>
        <dbReference type="PROSITE" id="PS50112"/>
    </source>
</evidence>
<feature type="transmembrane region" description="Helical" evidence="5">
    <location>
        <begin position="163"/>
        <end position="184"/>
    </location>
</feature>
<protein>
    <submittedName>
        <fullName evidence="9">PAS domain-containing protein</fullName>
    </submittedName>
</protein>
<organism evidence="9 10">
    <name type="scientific">Undibacterium nitidum</name>
    <dbReference type="NCBI Taxonomy" id="2762298"/>
    <lineage>
        <taxon>Bacteria</taxon>
        <taxon>Pseudomonadati</taxon>
        <taxon>Pseudomonadota</taxon>
        <taxon>Betaproteobacteria</taxon>
        <taxon>Burkholderiales</taxon>
        <taxon>Oxalobacteraceae</taxon>
        <taxon>Undibacterium</taxon>
    </lineage>
</organism>
<sequence>MRLNTPVTNTEIFIAEGQSIVSATDLAGNITYANPYFVEISGFDVSELMGAPQNVLRHPDMPKEAFADMWSTIKTGNPWTGLVKNRTKNGDFYWVLANVTPVIENGRPIGYMSVRTRPSRDQVSATSKIYEEIRNGNPRQLKIRHGAVIIPSLLGLIKSKMQLSLNASLTITMSLAILSGLLSFSNTMNASIPTSLIAASALASMLSAGVLWWKLAHTLGSIRIVTKQVQAIAGGDLTVDIETTGNDEIGILTRSLRQLKINLYSVVGDIRMNFGKMSEATSEIANGNMDLSARTESQASSLEETASSMEELASTVEQNSTNAKQANSVADTASEQAIAGGRIVSKVVDTMRGINDSSKKIVDIISIIDGIAFQTNILALNAAVEAARAGEQGRGFAVVANEVRTLAQRSAAAAKEITQLIHSSVDQINNGSKYADQAGTSMEDIIESVQKVATIMAEISFASREQSQGISQVNDAITQMDNVTQQNAAMVEEAAAAAGSLQEQTQTVTNALALFKLSSTRTASEEIARSVQRETSAKRVNSGRKVALLN</sequence>
<feature type="domain" description="HAMP" evidence="8">
    <location>
        <begin position="216"/>
        <end position="268"/>
    </location>
</feature>
<dbReference type="AlphaFoldDB" id="A0A923HLS9"/>
<feature type="compositionally biased region" description="Polar residues" evidence="4">
    <location>
        <begin position="315"/>
        <end position="328"/>
    </location>
</feature>
<dbReference type="SUPFAM" id="SSF55785">
    <property type="entry name" value="PYP-like sensor domain (PAS domain)"/>
    <property type="match status" value="1"/>
</dbReference>
<evidence type="ECO:0000256" key="3">
    <source>
        <dbReference type="PROSITE-ProRule" id="PRU00284"/>
    </source>
</evidence>
<dbReference type="NCBIfam" id="TIGR00229">
    <property type="entry name" value="sensory_box"/>
    <property type="match status" value="1"/>
</dbReference>
<dbReference type="InterPro" id="IPR000014">
    <property type="entry name" value="PAS"/>
</dbReference>
<dbReference type="Gene3D" id="1.10.287.950">
    <property type="entry name" value="Methyl-accepting chemotaxis protein"/>
    <property type="match status" value="1"/>
</dbReference>
<evidence type="ECO:0000259" key="8">
    <source>
        <dbReference type="PROSITE" id="PS50885"/>
    </source>
</evidence>
<accession>A0A923HLS9</accession>
<dbReference type="CDD" id="cd06225">
    <property type="entry name" value="HAMP"/>
    <property type="match status" value="1"/>
</dbReference>
<dbReference type="InterPro" id="IPR035965">
    <property type="entry name" value="PAS-like_dom_sf"/>
</dbReference>
<proteinExistence type="inferred from homology"/>
<name>A0A923HLS9_9BURK</name>
<dbReference type="Proteomes" id="UP000627446">
    <property type="component" value="Unassembled WGS sequence"/>
</dbReference>
<feature type="domain" description="Methyl-accepting transducer" evidence="6">
    <location>
        <begin position="273"/>
        <end position="502"/>
    </location>
</feature>
<evidence type="ECO:0000313" key="9">
    <source>
        <dbReference type="EMBL" id="MBC3880723.1"/>
    </source>
</evidence>
<dbReference type="InterPro" id="IPR004089">
    <property type="entry name" value="MCPsignal_dom"/>
</dbReference>
<dbReference type="Pfam" id="PF08447">
    <property type="entry name" value="PAS_3"/>
    <property type="match status" value="1"/>
</dbReference>
<comment type="similarity">
    <text evidence="2">Belongs to the methyl-accepting chemotaxis (MCP) protein family.</text>
</comment>
<dbReference type="PROSITE" id="PS50112">
    <property type="entry name" value="PAS"/>
    <property type="match status" value="1"/>
</dbReference>
<dbReference type="InterPro" id="IPR003660">
    <property type="entry name" value="HAMP_dom"/>
</dbReference>
<evidence type="ECO:0000256" key="1">
    <source>
        <dbReference type="ARBA" id="ARBA00004370"/>
    </source>
</evidence>
<dbReference type="PANTHER" id="PTHR43531">
    <property type="entry name" value="PROTEIN ICFG"/>
    <property type="match status" value="1"/>
</dbReference>
<feature type="transmembrane region" description="Helical" evidence="5">
    <location>
        <begin position="190"/>
        <end position="213"/>
    </location>
</feature>
<dbReference type="SUPFAM" id="SSF58104">
    <property type="entry name" value="Methyl-accepting chemotaxis protein (MCP) signaling domain"/>
    <property type="match status" value="1"/>
</dbReference>
<dbReference type="Pfam" id="PF00672">
    <property type="entry name" value="HAMP"/>
    <property type="match status" value="1"/>
</dbReference>
<dbReference type="CDD" id="cd00130">
    <property type="entry name" value="PAS"/>
    <property type="match status" value="1"/>
</dbReference>
<dbReference type="GO" id="GO:0007165">
    <property type="term" value="P:signal transduction"/>
    <property type="evidence" value="ECO:0007669"/>
    <property type="project" value="UniProtKB-KW"/>
</dbReference>